<dbReference type="Pfam" id="PF13704">
    <property type="entry name" value="Glyco_tranf_2_4"/>
    <property type="match status" value="1"/>
</dbReference>
<keyword evidence="2" id="KW-1185">Reference proteome</keyword>
<evidence type="ECO:0000313" key="2">
    <source>
        <dbReference type="Proteomes" id="UP001081283"/>
    </source>
</evidence>
<organism evidence="1 2">
    <name type="scientific">Hoeflea ulvae</name>
    <dbReference type="NCBI Taxonomy" id="2983764"/>
    <lineage>
        <taxon>Bacteria</taxon>
        <taxon>Pseudomonadati</taxon>
        <taxon>Pseudomonadota</taxon>
        <taxon>Alphaproteobacteria</taxon>
        <taxon>Hyphomicrobiales</taxon>
        <taxon>Rhizobiaceae</taxon>
        <taxon>Hoeflea</taxon>
    </lineage>
</organism>
<sequence>MNGKPHFPRQTAGVLFDDTIPAILEEYARAELDVVTLSRVAPCPGPIMFSVMRDEMEIIADFLEHYRNAGIRKFVILDNNSTDGTFEHLGKQTDIDLYRTGADFTTIRKQAWLNLLLDTYRSPGQWFLCADADEHIVFDGMQDGRDFHRLAAVMDKAGIRRVRGCLVDMYSHHPVANTSFRKGETLIEAYPLFDRTGYREYELPPLIAREGGPRQKLFEDSSTGVQPQLTKYPMFRLEPEDFFVNPHFLWPYDQNFASKCYLGLLHFKFVPHFTSKMDRAISEGNYWENSIEYQISKSALLKQQDLSFIGENTEFYRNPGSLVAYDVIAPIPW</sequence>
<name>A0ABT3YKN4_9HYPH</name>
<comment type="caution">
    <text evidence="1">The sequence shown here is derived from an EMBL/GenBank/DDBJ whole genome shotgun (WGS) entry which is preliminary data.</text>
</comment>
<evidence type="ECO:0000313" key="1">
    <source>
        <dbReference type="EMBL" id="MCY0096393.1"/>
    </source>
</evidence>
<dbReference type="RefSeq" id="WP_267614221.1">
    <property type="nucleotide sequence ID" value="NZ_JAOVZQ010000001.1"/>
</dbReference>
<dbReference type="Proteomes" id="UP001081283">
    <property type="component" value="Unassembled WGS sequence"/>
</dbReference>
<proteinExistence type="predicted"/>
<dbReference type="EMBL" id="JAOVZQ010000001">
    <property type="protein sequence ID" value="MCY0096393.1"/>
    <property type="molecule type" value="Genomic_DNA"/>
</dbReference>
<gene>
    <name evidence="1" type="ORF">OEG82_20610</name>
</gene>
<protein>
    <submittedName>
        <fullName evidence="1">Glycosyltransferase family 2 protein</fullName>
    </submittedName>
</protein>
<accession>A0ABT3YKN4</accession>
<reference evidence="1" key="1">
    <citation type="submission" date="2022-10" db="EMBL/GenBank/DDBJ databases">
        <title>Hoeflea sp. J2-29, isolated from marine algae.</title>
        <authorList>
            <person name="Kristyanto S."/>
            <person name="Kim J.M."/>
            <person name="Jeon C.O."/>
        </authorList>
    </citation>
    <scope>NUCLEOTIDE SEQUENCE</scope>
    <source>
        <strain evidence="1">J2-29</strain>
    </source>
</reference>